<dbReference type="InParanoid" id="A0A1Y2E6V5"/>
<dbReference type="InterPro" id="IPR046985">
    <property type="entry name" value="IP5"/>
</dbReference>
<dbReference type="GO" id="GO:0046856">
    <property type="term" value="P:phosphatidylinositol dephosphorylation"/>
    <property type="evidence" value="ECO:0007669"/>
    <property type="project" value="InterPro"/>
</dbReference>
<evidence type="ECO:0000256" key="2">
    <source>
        <dbReference type="SAM" id="Phobius"/>
    </source>
</evidence>
<dbReference type="GO" id="GO:0004519">
    <property type="term" value="F:endonuclease activity"/>
    <property type="evidence" value="ECO:0007669"/>
    <property type="project" value="UniProtKB-KW"/>
</dbReference>
<sequence>MRPPMLDLFYLTFNAGKNLISVPVFANHLHNAFGQNATTLPELVLISLQEMAPLSSAFIGSYWLSPYFSRYESALNLAAAKFIAEEERQHRPKDKAYTLVKMCNVGMTGIMLFARDKNALHNIKSAEVGFGAGDMANKGAVGLRMDFEKDGKETELTFVSTHLAAMEWNLERRNRNWESIVSGLVFVDPKQIMQSETSQHAENRPEENRPEDRPETDAQPLLAGFHPSTEKALHDISIYKPGSHLFVAGDLNYRLSKTSPPIDATFPGVDPDNEDFYPRFLARDQLTAEKKAGRTLHGLTEAEIHFPPTYKYIILPKGEPETELSRIAAEEGDGEEIKWKFASHRWPGWCDRVLYADVPQWVAGDHAIIPTAYNCLPVVRSSDHRAVFLRALVPVLSPDELAPAQDVIETALREAESGVDGRKAIDPRIKPPFVVSVDSWEHRAAVKKWERMVGWSMVISKSKQGIMVFVTVLLVGLGAWWYGNVNS</sequence>
<reference evidence="4 5" key="1">
    <citation type="submission" date="2016-07" db="EMBL/GenBank/DDBJ databases">
        <title>Pervasive Adenine N6-methylation of Active Genes in Fungi.</title>
        <authorList>
            <consortium name="DOE Joint Genome Institute"/>
            <person name="Mondo S.J."/>
            <person name="Dannebaum R.O."/>
            <person name="Kuo R.C."/>
            <person name="Labutti K."/>
            <person name="Haridas S."/>
            <person name="Kuo A."/>
            <person name="Salamov A."/>
            <person name="Ahrendt S.R."/>
            <person name="Lipzen A."/>
            <person name="Sullivan W."/>
            <person name="Andreopoulos W.B."/>
            <person name="Clum A."/>
            <person name="Lindquist E."/>
            <person name="Daum C."/>
            <person name="Ramamoorthy G.K."/>
            <person name="Gryganskyi A."/>
            <person name="Culley D."/>
            <person name="Magnuson J.K."/>
            <person name="James T.Y."/>
            <person name="O'Malley M.A."/>
            <person name="Stajich J.E."/>
            <person name="Spatafora J.W."/>
            <person name="Visel A."/>
            <person name="Grigoriev I.V."/>
        </authorList>
    </citation>
    <scope>NUCLEOTIDE SEQUENCE [LARGE SCALE GENOMIC DNA]</scope>
    <source>
        <strain evidence="4 5">CBS 129021</strain>
    </source>
</reference>
<dbReference type="AlphaFoldDB" id="A0A1Y2E6V5"/>
<dbReference type="SMART" id="SM00128">
    <property type="entry name" value="IPPc"/>
    <property type="match status" value="1"/>
</dbReference>
<dbReference type="GeneID" id="63774361"/>
<dbReference type="InterPro" id="IPR036691">
    <property type="entry name" value="Endo/exonu/phosph_ase_sf"/>
</dbReference>
<dbReference type="PANTHER" id="PTHR11200:SF286">
    <property type="entry name" value="5-PHOSPHATASE, PUTATIVE (AFU_ORTHOLOGUE AFUA_5G07600)-RELATED"/>
    <property type="match status" value="1"/>
</dbReference>
<keyword evidence="2" id="KW-0812">Transmembrane</keyword>
<dbReference type="OrthoDB" id="62798at2759"/>
<dbReference type="Proteomes" id="UP000193689">
    <property type="component" value="Unassembled WGS sequence"/>
</dbReference>
<keyword evidence="2" id="KW-0472">Membrane</keyword>
<dbReference type="SUPFAM" id="SSF56219">
    <property type="entry name" value="DNase I-like"/>
    <property type="match status" value="1"/>
</dbReference>
<dbReference type="PANTHER" id="PTHR11200">
    <property type="entry name" value="INOSITOL 5-PHOSPHATASE"/>
    <property type="match status" value="1"/>
</dbReference>
<name>A0A1Y2E6V5_9PEZI</name>
<dbReference type="GO" id="GO:0004527">
    <property type="term" value="F:exonuclease activity"/>
    <property type="evidence" value="ECO:0007669"/>
    <property type="project" value="UniProtKB-KW"/>
</dbReference>
<evidence type="ECO:0000259" key="3">
    <source>
        <dbReference type="SMART" id="SM00128"/>
    </source>
</evidence>
<dbReference type="RefSeq" id="XP_040717914.1">
    <property type="nucleotide sequence ID" value="XM_040858149.1"/>
</dbReference>
<evidence type="ECO:0000313" key="5">
    <source>
        <dbReference type="Proteomes" id="UP000193689"/>
    </source>
</evidence>
<dbReference type="Gene3D" id="3.60.10.10">
    <property type="entry name" value="Endonuclease/exonuclease/phosphatase"/>
    <property type="match status" value="1"/>
</dbReference>
<evidence type="ECO:0000256" key="1">
    <source>
        <dbReference type="SAM" id="MobiDB-lite"/>
    </source>
</evidence>
<feature type="compositionally biased region" description="Basic and acidic residues" evidence="1">
    <location>
        <begin position="199"/>
        <end position="216"/>
    </location>
</feature>
<feature type="domain" description="Inositol polyphosphate-related phosphatase" evidence="3">
    <location>
        <begin position="4"/>
        <end position="399"/>
    </location>
</feature>
<keyword evidence="4" id="KW-0378">Hydrolase</keyword>
<protein>
    <submittedName>
        <fullName evidence="4">Endonuclease/exonuclease/phosphatase</fullName>
    </submittedName>
</protein>
<dbReference type="Pfam" id="PF22669">
    <property type="entry name" value="Exo_endo_phos2"/>
    <property type="match status" value="1"/>
</dbReference>
<dbReference type="EMBL" id="MCFJ01000004">
    <property type="protein sequence ID" value="ORY67290.1"/>
    <property type="molecule type" value="Genomic_DNA"/>
</dbReference>
<keyword evidence="4" id="KW-0540">Nuclease</keyword>
<keyword evidence="2" id="KW-1133">Transmembrane helix</keyword>
<accession>A0A1Y2E6V5</accession>
<evidence type="ECO:0000313" key="4">
    <source>
        <dbReference type="EMBL" id="ORY67290.1"/>
    </source>
</evidence>
<dbReference type="GO" id="GO:0004439">
    <property type="term" value="F:phosphatidylinositol-4,5-bisphosphate 5-phosphatase activity"/>
    <property type="evidence" value="ECO:0007669"/>
    <property type="project" value="TreeGrafter"/>
</dbReference>
<organism evidence="4 5">
    <name type="scientific">Pseudomassariella vexata</name>
    <dbReference type="NCBI Taxonomy" id="1141098"/>
    <lineage>
        <taxon>Eukaryota</taxon>
        <taxon>Fungi</taxon>
        <taxon>Dikarya</taxon>
        <taxon>Ascomycota</taxon>
        <taxon>Pezizomycotina</taxon>
        <taxon>Sordariomycetes</taxon>
        <taxon>Xylariomycetidae</taxon>
        <taxon>Amphisphaeriales</taxon>
        <taxon>Pseudomassariaceae</taxon>
        <taxon>Pseudomassariella</taxon>
    </lineage>
</organism>
<keyword evidence="4" id="KW-0269">Exonuclease</keyword>
<keyword evidence="4" id="KW-0255">Endonuclease</keyword>
<dbReference type="STRING" id="1141098.A0A1Y2E6V5"/>
<dbReference type="InterPro" id="IPR000300">
    <property type="entry name" value="IPPc"/>
</dbReference>
<proteinExistence type="predicted"/>
<comment type="caution">
    <text evidence="4">The sequence shown here is derived from an EMBL/GenBank/DDBJ whole genome shotgun (WGS) entry which is preliminary data.</text>
</comment>
<keyword evidence="5" id="KW-1185">Reference proteome</keyword>
<feature type="transmembrane region" description="Helical" evidence="2">
    <location>
        <begin position="465"/>
        <end position="483"/>
    </location>
</feature>
<feature type="region of interest" description="Disordered" evidence="1">
    <location>
        <begin position="195"/>
        <end position="220"/>
    </location>
</feature>
<gene>
    <name evidence="4" type="ORF">BCR38DRAFT_407279</name>
</gene>